<evidence type="ECO:0000256" key="1">
    <source>
        <dbReference type="ARBA" id="ARBA00022908"/>
    </source>
</evidence>
<dbReference type="KEGG" id="cox:E0W60_28000"/>
<dbReference type="PANTHER" id="PTHR30349">
    <property type="entry name" value="PHAGE INTEGRASE-RELATED"/>
    <property type="match status" value="1"/>
</dbReference>
<dbReference type="InterPro" id="IPR002104">
    <property type="entry name" value="Integrase_catalytic"/>
</dbReference>
<keyword evidence="5" id="KW-0614">Plasmid</keyword>
<dbReference type="GO" id="GO:0003677">
    <property type="term" value="F:DNA binding"/>
    <property type="evidence" value="ECO:0007669"/>
    <property type="project" value="InterPro"/>
</dbReference>
<dbReference type="SUPFAM" id="SSF56349">
    <property type="entry name" value="DNA breaking-rejoining enzymes"/>
    <property type="match status" value="1"/>
</dbReference>
<dbReference type="OrthoDB" id="9074218at2"/>
<evidence type="ECO:0000259" key="4">
    <source>
        <dbReference type="PROSITE" id="PS51898"/>
    </source>
</evidence>
<feature type="domain" description="Tyr recombinase" evidence="4">
    <location>
        <begin position="163"/>
        <end position="394"/>
    </location>
</feature>
<dbReference type="InterPro" id="IPR011010">
    <property type="entry name" value="DNA_brk_join_enz"/>
</dbReference>
<feature type="region of interest" description="Disordered" evidence="3">
    <location>
        <begin position="266"/>
        <end position="304"/>
    </location>
</feature>
<sequence length="403" mass="44548">MTSDRSVPAALPHEPSLVPNALARPVLPAAATDAQWARAWLDAKSAAGLGLRATTLAQYELEARRLLWYANDIGRPLAAWQVSDANDYLAFLANPPASAVSMGRARRTSPNWRPLQGPLSEASRRQSAIIVGILFDWLVRVGALRINPFATVPRARVATGLGSQRRFLELEQIDAVFEAIERRAAFTESARLHKARDRWLVALLFLTGLRASEVIALTWADFECLVGRSGPFWTVRIRQAKGGDDQLVPCDNVMEELARFRRLVGLPPTPSSSDSMAVIPALGGGRQPSRHQGPKPTERQEKLDRQLGTRQAIYIIVRTAFDEAAHRLTSEGRTEDAARLRTASTHWLRHSHATHLLRAGVPVTDVQRALRHRDINTTRRYTHEALEDVAHALAGKISGGRES</sequence>
<dbReference type="Gene3D" id="1.10.443.10">
    <property type="entry name" value="Intergrase catalytic core"/>
    <property type="match status" value="1"/>
</dbReference>
<organism evidence="5 6">
    <name type="scientific">Cupriavidus oxalaticus</name>
    <dbReference type="NCBI Taxonomy" id="96344"/>
    <lineage>
        <taxon>Bacteria</taxon>
        <taxon>Pseudomonadati</taxon>
        <taxon>Pseudomonadota</taxon>
        <taxon>Betaproteobacteria</taxon>
        <taxon>Burkholderiales</taxon>
        <taxon>Burkholderiaceae</taxon>
        <taxon>Cupriavidus</taxon>
    </lineage>
</organism>
<evidence type="ECO:0000313" key="6">
    <source>
        <dbReference type="Proteomes" id="UP000295294"/>
    </source>
</evidence>
<protein>
    <submittedName>
        <fullName evidence="5">Site-specific integrase</fullName>
    </submittedName>
</protein>
<keyword evidence="2" id="KW-0233">DNA recombination</keyword>
<name>A0A4P7LQC7_9BURK</name>
<dbReference type="GO" id="GO:0006310">
    <property type="term" value="P:DNA recombination"/>
    <property type="evidence" value="ECO:0007669"/>
    <property type="project" value="UniProtKB-KW"/>
</dbReference>
<reference evidence="5 6" key="1">
    <citation type="submission" date="2019-03" db="EMBL/GenBank/DDBJ databases">
        <title>Efficiently degradation of phenoxyalkanoic acid herbicides by Cupriavidus oxalaticus strain X32.</title>
        <authorList>
            <person name="Sheng X."/>
        </authorList>
    </citation>
    <scope>NUCLEOTIDE SEQUENCE [LARGE SCALE GENOMIC DNA]</scope>
    <source>
        <strain evidence="5 6">X32</strain>
        <plasmid evidence="5 6">unnamed1</plasmid>
    </source>
</reference>
<evidence type="ECO:0000313" key="5">
    <source>
        <dbReference type="EMBL" id="QBY55017.1"/>
    </source>
</evidence>
<gene>
    <name evidence="5" type="ORF">E0W60_28000</name>
</gene>
<evidence type="ECO:0000256" key="2">
    <source>
        <dbReference type="ARBA" id="ARBA00023172"/>
    </source>
</evidence>
<dbReference type="InterPro" id="IPR013762">
    <property type="entry name" value="Integrase-like_cat_sf"/>
</dbReference>
<evidence type="ECO:0000256" key="3">
    <source>
        <dbReference type="SAM" id="MobiDB-lite"/>
    </source>
</evidence>
<geneLocation type="plasmid" evidence="5">
    <name>unnamed1</name>
</geneLocation>
<proteinExistence type="predicted"/>
<dbReference type="GO" id="GO:0015074">
    <property type="term" value="P:DNA integration"/>
    <property type="evidence" value="ECO:0007669"/>
    <property type="project" value="UniProtKB-KW"/>
</dbReference>
<dbReference type="AlphaFoldDB" id="A0A4P7LQC7"/>
<dbReference type="Pfam" id="PF00589">
    <property type="entry name" value="Phage_integrase"/>
    <property type="match status" value="1"/>
</dbReference>
<keyword evidence="1" id="KW-0229">DNA integration</keyword>
<dbReference type="CDD" id="cd00397">
    <property type="entry name" value="DNA_BRE_C"/>
    <property type="match status" value="1"/>
</dbReference>
<dbReference type="EMBL" id="CP038636">
    <property type="protein sequence ID" value="QBY55017.1"/>
    <property type="molecule type" value="Genomic_DNA"/>
</dbReference>
<dbReference type="PANTHER" id="PTHR30349:SF64">
    <property type="entry name" value="PROPHAGE INTEGRASE INTD-RELATED"/>
    <property type="match status" value="1"/>
</dbReference>
<dbReference type="InterPro" id="IPR050090">
    <property type="entry name" value="Tyrosine_recombinase_XerCD"/>
</dbReference>
<accession>A0A4P7LQC7</accession>
<dbReference type="PROSITE" id="PS51898">
    <property type="entry name" value="TYR_RECOMBINASE"/>
    <property type="match status" value="1"/>
</dbReference>
<dbReference type="Proteomes" id="UP000295294">
    <property type="component" value="Plasmid unnamed1"/>
</dbReference>